<accession>A0A1E4TH73</accession>
<sequence length="566" mass="64732">MSSYFVEHHGLSYTQTLAAASQRLLSDSEQSTDIGIELDVVSDYSDTTLSESSIILPCDLKAAISSLPEASATYIGIRMARFPAELIISIARYLPAAIVDIAYRRTTNQLIQSSLSCPSIWQNLAGRFYAWDQYQIALASARYRTAPLPSFFNCKFIDCFDYITHKGSISYVTPGLRPLDGMDNLYLLPHPGTYCDITEDQCQCRMNFTIPVSNRLHRERQILGWIFSAAEKAQEFARFRYVTAGLNRRMLHKRAEKILDTTYLCRTIALYPLEMKEFLEGYVPDRMKTDKHAATTGSPREHTVQRIMRTVYSYSFALIGYYMLFPDDRLVSRSARHVKTPSLPCVISWALWIGSVRSQCPNMLNWLWYNGECYFNLFFNPIANEARNDLYFSYVAGHPSSELEIVERASLIGDVLEDFMSKHAHKFSNILLYPMCSILVFTAYACIFAKLLKIIAIPYLTPSKDIFVGLYYIQNSADLTEEKFLQLSVSENNAACYLSFFPRIDTYCCRLTETMPHRVDSTPFNIHNEVWMNVIRGSINPHCLETVRKVIEARLSALSFFENAAF</sequence>
<keyword evidence="1" id="KW-0472">Membrane</keyword>
<name>A0A1E4TH73_9ASCO</name>
<dbReference type="AlphaFoldDB" id="A0A1E4TH73"/>
<proteinExistence type="predicted"/>
<evidence type="ECO:0000256" key="1">
    <source>
        <dbReference type="SAM" id="Phobius"/>
    </source>
</evidence>
<keyword evidence="3" id="KW-1185">Reference proteome</keyword>
<keyword evidence="1" id="KW-1133">Transmembrane helix</keyword>
<gene>
    <name evidence="2" type="ORF">CANCADRAFT_44722</name>
</gene>
<dbReference type="Proteomes" id="UP000095023">
    <property type="component" value="Unassembled WGS sequence"/>
</dbReference>
<reference evidence="3" key="1">
    <citation type="submission" date="2016-02" db="EMBL/GenBank/DDBJ databases">
        <title>Comparative genomics of biotechnologically important yeasts.</title>
        <authorList>
            <consortium name="DOE Joint Genome Institute"/>
            <person name="Riley R."/>
            <person name="Haridas S."/>
            <person name="Wolfe K.H."/>
            <person name="Lopes M.R."/>
            <person name="Hittinger C.T."/>
            <person name="Goker M."/>
            <person name="Salamov A."/>
            <person name="Wisecaver J."/>
            <person name="Long T.M."/>
            <person name="Aerts A.L."/>
            <person name="Barry K."/>
            <person name="Choi C."/>
            <person name="Clum A."/>
            <person name="Coughlan A.Y."/>
            <person name="Deshpande S."/>
            <person name="Douglass A.P."/>
            <person name="Hanson S.J."/>
            <person name="Klenk H.-P."/>
            <person name="Labutti K."/>
            <person name="Lapidus A."/>
            <person name="Lindquist E."/>
            <person name="Lipzen A."/>
            <person name="Meier-Kolthoff J.P."/>
            <person name="Ohm R.A."/>
            <person name="Otillar R.P."/>
            <person name="Pangilinan J."/>
            <person name="Peng Y."/>
            <person name="Rokas A."/>
            <person name="Rosa C.A."/>
            <person name="Scheuner C."/>
            <person name="Sibirny A.A."/>
            <person name="Slot J.C."/>
            <person name="Stielow J.B."/>
            <person name="Sun H."/>
            <person name="Kurtzman C.P."/>
            <person name="Blackwell M."/>
            <person name="Jeffries T.W."/>
            <person name="Grigoriev I.V."/>
        </authorList>
    </citation>
    <scope>NUCLEOTIDE SEQUENCE [LARGE SCALE GENOMIC DNA]</scope>
    <source>
        <strain evidence="3">NRRL Y-17796</strain>
    </source>
</reference>
<keyword evidence="1" id="KW-0812">Transmembrane</keyword>
<protein>
    <submittedName>
        <fullName evidence="2">Uncharacterized protein</fullName>
    </submittedName>
</protein>
<evidence type="ECO:0000313" key="3">
    <source>
        <dbReference type="Proteomes" id="UP000095023"/>
    </source>
</evidence>
<feature type="transmembrane region" description="Helical" evidence="1">
    <location>
        <begin position="430"/>
        <end position="452"/>
    </location>
</feature>
<dbReference type="EMBL" id="KV453842">
    <property type="protein sequence ID" value="ODV91111.1"/>
    <property type="molecule type" value="Genomic_DNA"/>
</dbReference>
<evidence type="ECO:0000313" key="2">
    <source>
        <dbReference type="EMBL" id="ODV91111.1"/>
    </source>
</evidence>
<organism evidence="2 3">
    <name type="scientific">Tortispora caseinolytica NRRL Y-17796</name>
    <dbReference type="NCBI Taxonomy" id="767744"/>
    <lineage>
        <taxon>Eukaryota</taxon>
        <taxon>Fungi</taxon>
        <taxon>Dikarya</taxon>
        <taxon>Ascomycota</taxon>
        <taxon>Saccharomycotina</taxon>
        <taxon>Trigonopsidomycetes</taxon>
        <taxon>Trigonopsidales</taxon>
        <taxon>Trigonopsidaceae</taxon>
        <taxon>Tortispora</taxon>
    </lineage>
</organism>